<keyword evidence="5" id="KW-1185">Reference proteome</keyword>
<sequence>MDFLTKKIARLGKSSENYLVYFKPLELKVNVFDPDTEYQLVFKRGPQKDPTRKYKAISPKPGMHMQTVEFDGEEFSRISGFYKEKDGKFQEKKAKVKIVSFLPMNPEGQKVCSVPFNLSDYIGRGRVKESLQLTGNAYYCDFEIQIEQDFSGDPRASMALTSNRNTMQIPNDRATMQPQSTSSLVQPKFNSASTVPVKKESYPTLGQQQVPSAAAISTSEVASASLASSQQVSQASEVTPQVPVEQKQPEPTPVPIPVALPPTPILPPPQQKIREVINMVENKNDTLLQQKNAELEQRIHQHTLANEELRKLVQKLTQDIAEVNAQIDSAAAEKADADARYDTQNLVERQLQERSEELQRQINTMANEVEKLSRVAESKYSIDDF</sequence>
<protein>
    <recommendedName>
        <fullName evidence="3">C2 NT-type domain-containing protein</fullName>
    </recommendedName>
</protein>
<feature type="coiled-coil region" evidence="1">
    <location>
        <begin position="277"/>
        <end position="375"/>
    </location>
</feature>
<keyword evidence="1" id="KW-0175">Coiled coil</keyword>
<feature type="compositionally biased region" description="Low complexity" evidence="2">
    <location>
        <begin position="232"/>
        <end position="246"/>
    </location>
</feature>
<evidence type="ECO:0000256" key="1">
    <source>
        <dbReference type="SAM" id="Coils"/>
    </source>
</evidence>
<dbReference type="EMBL" id="RRYP01011107">
    <property type="protein sequence ID" value="TNV77952.1"/>
    <property type="molecule type" value="Genomic_DNA"/>
</dbReference>
<gene>
    <name evidence="4" type="ORF">FGO68_gene2653</name>
</gene>
<reference evidence="4" key="1">
    <citation type="submission" date="2019-06" db="EMBL/GenBank/DDBJ databases">
        <authorList>
            <person name="Zheng W."/>
        </authorList>
    </citation>
    <scope>NUCLEOTIDE SEQUENCE</scope>
    <source>
        <strain evidence="4">QDHG01</strain>
    </source>
</reference>
<proteinExistence type="predicted"/>
<dbReference type="PROSITE" id="PS51840">
    <property type="entry name" value="C2_NT"/>
    <property type="match status" value="1"/>
</dbReference>
<organism evidence="4 5">
    <name type="scientific">Halteria grandinella</name>
    <dbReference type="NCBI Taxonomy" id="5974"/>
    <lineage>
        <taxon>Eukaryota</taxon>
        <taxon>Sar</taxon>
        <taxon>Alveolata</taxon>
        <taxon>Ciliophora</taxon>
        <taxon>Intramacronucleata</taxon>
        <taxon>Spirotrichea</taxon>
        <taxon>Stichotrichia</taxon>
        <taxon>Sporadotrichida</taxon>
        <taxon>Halteriidae</taxon>
        <taxon>Halteria</taxon>
    </lineage>
</organism>
<comment type="caution">
    <text evidence="4">The sequence shown here is derived from an EMBL/GenBank/DDBJ whole genome shotgun (WGS) entry which is preliminary data.</text>
</comment>
<evidence type="ECO:0000256" key="2">
    <source>
        <dbReference type="SAM" id="MobiDB-lite"/>
    </source>
</evidence>
<accession>A0A8J8NMG4</accession>
<feature type="domain" description="C2 NT-type" evidence="3">
    <location>
        <begin position="8"/>
        <end position="154"/>
    </location>
</feature>
<name>A0A8J8NMG4_HALGN</name>
<dbReference type="OrthoDB" id="323355at2759"/>
<dbReference type="AlphaFoldDB" id="A0A8J8NMG4"/>
<dbReference type="Pfam" id="PF10358">
    <property type="entry name" value="NT-C2"/>
    <property type="match status" value="1"/>
</dbReference>
<evidence type="ECO:0000259" key="3">
    <source>
        <dbReference type="PROSITE" id="PS51840"/>
    </source>
</evidence>
<dbReference type="Proteomes" id="UP000785679">
    <property type="component" value="Unassembled WGS sequence"/>
</dbReference>
<dbReference type="InterPro" id="IPR019448">
    <property type="entry name" value="NT-C2"/>
</dbReference>
<evidence type="ECO:0000313" key="5">
    <source>
        <dbReference type="Proteomes" id="UP000785679"/>
    </source>
</evidence>
<feature type="compositionally biased region" description="Pro residues" evidence="2">
    <location>
        <begin position="250"/>
        <end position="262"/>
    </location>
</feature>
<evidence type="ECO:0000313" key="4">
    <source>
        <dbReference type="EMBL" id="TNV77952.1"/>
    </source>
</evidence>
<feature type="region of interest" description="Disordered" evidence="2">
    <location>
        <begin position="232"/>
        <end position="262"/>
    </location>
</feature>
<feature type="region of interest" description="Disordered" evidence="2">
    <location>
        <begin position="170"/>
        <end position="189"/>
    </location>
</feature>